<dbReference type="InterPro" id="IPR003265">
    <property type="entry name" value="HhH-GPD_domain"/>
</dbReference>
<gene>
    <name evidence="8" type="ORF">KC614_00645</name>
</gene>
<dbReference type="GO" id="GO:0003906">
    <property type="term" value="F:DNA-(apurinic or apyrimidinic site) endonuclease activity"/>
    <property type="evidence" value="ECO:0007669"/>
    <property type="project" value="TreeGrafter"/>
</dbReference>
<dbReference type="EMBL" id="JAGQKZ010000002">
    <property type="protein sequence ID" value="MCA9391697.1"/>
    <property type="molecule type" value="Genomic_DNA"/>
</dbReference>
<evidence type="ECO:0000256" key="1">
    <source>
        <dbReference type="ARBA" id="ARBA00008343"/>
    </source>
</evidence>
<evidence type="ECO:0000313" key="9">
    <source>
        <dbReference type="Proteomes" id="UP000751518"/>
    </source>
</evidence>
<reference evidence="8" key="2">
    <citation type="journal article" date="2021" name="Microbiome">
        <title>Successional dynamics and alternative stable states in a saline activated sludge microbial community over 9 years.</title>
        <authorList>
            <person name="Wang Y."/>
            <person name="Ye J."/>
            <person name="Ju F."/>
            <person name="Liu L."/>
            <person name="Boyd J.A."/>
            <person name="Deng Y."/>
            <person name="Parks D.H."/>
            <person name="Jiang X."/>
            <person name="Yin X."/>
            <person name="Woodcroft B.J."/>
            <person name="Tyson G.W."/>
            <person name="Hugenholtz P."/>
            <person name="Polz M.F."/>
            <person name="Zhang T."/>
        </authorList>
    </citation>
    <scope>NUCLEOTIDE SEQUENCE</scope>
    <source>
        <strain evidence="8">HKST-UBA03</strain>
    </source>
</reference>
<dbReference type="PANTHER" id="PTHR43286:SF1">
    <property type="entry name" value="ENDONUCLEASE III-LIKE PROTEIN 1"/>
    <property type="match status" value="1"/>
</dbReference>
<dbReference type="CDD" id="cd00056">
    <property type="entry name" value="ENDO3c"/>
    <property type="match status" value="1"/>
</dbReference>
<keyword evidence="3" id="KW-0378">Hydrolase</keyword>
<dbReference type="GO" id="GO:0006289">
    <property type="term" value="P:nucleotide-excision repair"/>
    <property type="evidence" value="ECO:0007669"/>
    <property type="project" value="TreeGrafter"/>
</dbReference>
<keyword evidence="4" id="KW-0234">DNA repair</keyword>
<dbReference type="GO" id="GO:0000703">
    <property type="term" value="F:oxidized pyrimidine nucleobase lesion DNA N-glycosylase activity"/>
    <property type="evidence" value="ECO:0007669"/>
    <property type="project" value="TreeGrafter"/>
</dbReference>
<keyword evidence="8" id="KW-0255">Endonuclease</keyword>
<dbReference type="Gene3D" id="1.10.340.30">
    <property type="entry name" value="Hypothetical protein, domain 2"/>
    <property type="match status" value="1"/>
</dbReference>
<evidence type="ECO:0000256" key="3">
    <source>
        <dbReference type="ARBA" id="ARBA00022801"/>
    </source>
</evidence>
<dbReference type="InterPro" id="IPR000445">
    <property type="entry name" value="HhH_motif"/>
</dbReference>
<dbReference type="Proteomes" id="UP000751518">
    <property type="component" value="Unassembled WGS sequence"/>
</dbReference>
<dbReference type="PIRSF" id="PIRSF001435">
    <property type="entry name" value="Nth"/>
    <property type="match status" value="1"/>
</dbReference>
<dbReference type="FunFam" id="1.10.340.30:FF:000001">
    <property type="entry name" value="Endonuclease III"/>
    <property type="match status" value="1"/>
</dbReference>
<dbReference type="InterPro" id="IPR011257">
    <property type="entry name" value="DNA_glycosylase"/>
</dbReference>
<evidence type="ECO:0000256" key="2">
    <source>
        <dbReference type="ARBA" id="ARBA00022763"/>
    </source>
</evidence>
<evidence type="ECO:0000256" key="5">
    <source>
        <dbReference type="ARBA" id="ARBA00023239"/>
    </source>
</evidence>
<evidence type="ECO:0000259" key="7">
    <source>
        <dbReference type="SMART" id="SM00478"/>
    </source>
</evidence>
<proteinExistence type="inferred from homology"/>
<dbReference type="Pfam" id="PF00730">
    <property type="entry name" value="HhH-GPD"/>
    <property type="match status" value="1"/>
</dbReference>
<protein>
    <submittedName>
        <fullName evidence="8">Endonuclease III</fullName>
    </submittedName>
</protein>
<comment type="caution">
    <text evidence="8">The sequence shown here is derived from an EMBL/GenBank/DDBJ whole genome shotgun (WGS) entry which is preliminary data.</text>
</comment>
<accession>A0A955LJ57</accession>
<evidence type="ECO:0000256" key="6">
    <source>
        <dbReference type="ARBA" id="ARBA00023295"/>
    </source>
</evidence>
<dbReference type="GO" id="GO:0016829">
    <property type="term" value="F:lyase activity"/>
    <property type="evidence" value="ECO:0007669"/>
    <property type="project" value="UniProtKB-KW"/>
</dbReference>
<dbReference type="GO" id="GO:0006285">
    <property type="term" value="P:base-excision repair, AP site formation"/>
    <property type="evidence" value="ECO:0007669"/>
    <property type="project" value="TreeGrafter"/>
</dbReference>
<feature type="domain" description="HhH-GPD" evidence="7">
    <location>
        <begin position="40"/>
        <end position="187"/>
    </location>
</feature>
<keyword evidence="6" id="KW-0326">Glycosidase</keyword>
<keyword evidence="5" id="KW-0456">Lyase</keyword>
<keyword evidence="2" id="KW-0227">DNA damage</keyword>
<dbReference type="GO" id="GO:0003677">
    <property type="term" value="F:DNA binding"/>
    <property type="evidence" value="ECO:0007669"/>
    <property type="project" value="InterPro"/>
</dbReference>
<dbReference type="AlphaFoldDB" id="A0A955LJ57"/>
<keyword evidence="8" id="KW-0540">Nuclease</keyword>
<dbReference type="Gene3D" id="1.10.1670.10">
    <property type="entry name" value="Helix-hairpin-Helix base-excision DNA repair enzymes (C-terminal)"/>
    <property type="match status" value="1"/>
</dbReference>
<name>A0A955LJ57_UNCKA</name>
<organism evidence="8 9">
    <name type="scientific">candidate division WWE3 bacterium</name>
    <dbReference type="NCBI Taxonomy" id="2053526"/>
    <lineage>
        <taxon>Bacteria</taxon>
        <taxon>Katanobacteria</taxon>
    </lineage>
</organism>
<dbReference type="SMART" id="SM00478">
    <property type="entry name" value="ENDO3c"/>
    <property type="match status" value="1"/>
</dbReference>
<dbReference type="PANTHER" id="PTHR43286">
    <property type="entry name" value="ENDONUCLEASE III-LIKE PROTEIN 1"/>
    <property type="match status" value="1"/>
</dbReference>
<reference evidence="8" key="1">
    <citation type="submission" date="2020-04" db="EMBL/GenBank/DDBJ databases">
        <authorList>
            <person name="Zhang T."/>
        </authorList>
    </citation>
    <scope>NUCLEOTIDE SEQUENCE</scope>
    <source>
        <strain evidence="8">HKST-UBA03</strain>
    </source>
</reference>
<comment type="similarity">
    <text evidence="1">Belongs to the Nth/MutY family.</text>
</comment>
<evidence type="ECO:0000256" key="4">
    <source>
        <dbReference type="ARBA" id="ARBA00023204"/>
    </source>
</evidence>
<dbReference type="InterPro" id="IPR023170">
    <property type="entry name" value="HhH_base_excis_C"/>
</dbReference>
<sequence>MSALSGKEIEKVIHVFRENFQPIPLDVYVKPYEVLVSTMLSARTKDETTLAACERLFAVAADFKALSELNVEEVEELIFPVGFYKTKAKHLMSMSKIVLSRYGGEVPKTQGELIALPGVGVKTANLVVQRLGYATAIAVDTHVHKISNLLGWVNTKTPGETERALVDVLPKKYWHEINSLFVSVGQQHRNKKDLVSFLKSERLL</sequence>
<dbReference type="Pfam" id="PF00633">
    <property type="entry name" value="HHH"/>
    <property type="match status" value="1"/>
</dbReference>
<evidence type="ECO:0000313" key="8">
    <source>
        <dbReference type="EMBL" id="MCA9391697.1"/>
    </source>
</evidence>
<dbReference type="SUPFAM" id="SSF48150">
    <property type="entry name" value="DNA-glycosylase"/>
    <property type="match status" value="1"/>
</dbReference>